<gene>
    <name evidence="2" type="ORF">FRZ00_03105</name>
</gene>
<evidence type="ECO:0000256" key="1">
    <source>
        <dbReference type="SAM" id="MobiDB-lite"/>
    </source>
</evidence>
<sequence length="81" mass="8195">MAKHRNAAASDPAGGAGAAPPLPDLRGVGLRGLRGLRDPGLAAAVDSTLRRPAELDETWYSSGHQGGRLREPVEEAAGAGA</sequence>
<dbReference type="Proteomes" id="UP000327000">
    <property type="component" value="Unassembled WGS sequence"/>
</dbReference>
<evidence type="ECO:0008006" key="4">
    <source>
        <dbReference type="Google" id="ProtNLM"/>
    </source>
</evidence>
<organism evidence="2 3">
    <name type="scientific">Streptomyces mobaraensis</name>
    <name type="common">Streptoverticillium mobaraense</name>
    <dbReference type="NCBI Taxonomy" id="35621"/>
    <lineage>
        <taxon>Bacteria</taxon>
        <taxon>Bacillati</taxon>
        <taxon>Actinomycetota</taxon>
        <taxon>Actinomycetes</taxon>
        <taxon>Kitasatosporales</taxon>
        <taxon>Streptomycetaceae</taxon>
        <taxon>Streptomyces</taxon>
    </lineage>
</organism>
<evidence type="ECO:0000313" key="2">
    <source>
        <dbReference type="EMBL" id="KAB7851134.1"/>
    </source>
</evidence>
<feature type="region of interest" description="Disordered" evidence="1">
    <location>
        <begin position="57"/>
        <end position="81"/>
    </location>
</feature>
<accession>A0A5N5WFK5</accession>
<evidence type="ECO:0000313" key="3">
    <source>
        <dbReference type="Proteomes" id="UP000327000"/>
    </source>
</evidence>
<keyword evidence="3" id="KW-1185">Reference proteome</keyword>
<dbReference type="AlphaFoldDB" id="A0A5N5WFK5"/>
<name>A0A5N5WFK5_STRMB</name>
<comment type="caution">
    <text evidence="2">The sequence shown here is derived from an EMBL/GenBank/DDBJ whole genome shotgun (WGS) entry which is preliminary data.</text>
</comment>
<reference evidence="2 3" key="1">
    <citation type="journal article" date="2019" name="Microb. Cell Fact.">
        <title>Exploring novel herbicidin analogues by transcriptional regulator overexpression and MS/MS molecular networking.</title>
        <authorList>
            <person name="Shi Y."/>
            <person name="Gu R."/>
            <person name="Li Y."/>
            <person name="Wang X."/>
            <person name="Ren W."/>
            <person name="Li X."/>
            <person name="Wang L."/>
            <person name="Xie Y."/>
            <person name="Hong B."/>
        </authorList>
    </citation>
    <scope>NUCLEOTIDE SEQUENCE [LARGE SCALE GENOMIC DNA]</scope>
    <source>
        <strain evidence="2 3">US-43</strain>
    </source>
</reference>
<protein>
    <recommendedName>
        <fullName evidence="4">FXSXX-COOH protein</fullName>
    </recommendedName>
</protein>
<feature type="region of interest" description="Disordered" evidence="1">
    <location>
        <begin position="1"/>
        <end position="28"/>
    </location>
</feature>
<proteinExistence type="predicted"/>
<dbReference type="EMBL" id="VOKX01000007">
    <property type="protein sequence ID" value="KAB7851134.1"/>
    <property type="molecule type" value="Genomic_DNA"/>
</dbReference>
<dbReference type="OrthoDB" id="10002037at2"/>
<dbReference type="RefSeq" id="WP_004937706.1">
    <property type="nucleotide sequence ID" value="NZ_JBEOXQ010000006.1"/>
</dbReference>